<reference evidence="2" key="1">
    <citation type="submission" date="2023-10" db="EMBL/GenBank/DDBJ databases">
        <title>Genome assemblies of two species of porcelain crab, Petrolisthes cinctipes and Petrolisthes manimaculis (Anomura: Porcellanidae).</title>
        <authorList>
            <person name="Angst P."/>
        </authorList>
    </citation>
    <scope>NUCLEOTIDE SEQUENCE</scope>
    <source>
        <strain evidence="2">PB745_01</strain>
        <tissue evidence="2">Gill</tissue>
    </source>
</reference>
<feature type="compositionally biased region" description="Low complexity" evidence="1">
    <location>
        <begin position="363"/>
        <end position="380"/>
    </location>
</feature>
<evidence type="ECO:0000256" key="1">
    <source>
        <dbReference type="SAM" id="MobiDB-lite"/>
    </source>
</evidence>
<feature type="compositionally biased region" description="Pro residues" evidence="1">
    <location>
        <begin position="206"/>
        <end position="217"/>
    </location>
</feature>
<evidence type="ECO:0000313" key="3">
    <source>
        <dbReference type="Proteomes" id="UP001286313"/>
    </source>
</evidence>
<dbReference type="EMBL" id="JAWQEG010009285">
    <property type="protein sequence ID" value="KAK3848885.1"/>
    <property type="molecule type" value="Genomic_DNA"/>
</dbReference>
<gene>
    <name evidence="2" type="ORF">Pcinc_044341</name>
</gene>
<dbReference type="AlphaFoldDB" id="A0AAE1BED6"/>
<feature type="compositionally biased region" description="Pro residues" evidence="1">
    <location>
        <begin position="261"/>
        <end position="297"/>
    </location>
</feature>
<comment type="caution">
    <text evidence="2">The sequence shown here is derived from an EMBL/GenBank/DDBJ whole genome shotgun (WGS) entry which is preliminary data.</text>
</comment>
<feature type="region of interest" description="Disordered" evidence="1">
    <location>
        <begin position="48"/>
        <end position="222"/>
    </location>
</feature>
<name>A0AAE1BED6_PETCI</name>
<feature type="compositionally biased region" description="Low complexity" evidence="1">
    <location>
        <begin position="77"/>
        <end position="107"/>
    </location>
</feature>
<proteinExistence type="predicted"/>
<feature type="compositionally biased region" description="Basic residues" evidence="1">
    <location>
        <begin position="552"/>
        <end position="561"/>
    </location>
</feature>
<feature type="region of interest" description="Disordered" evidence="1">
    <location>
        <begin position="332"/>
        <end position="412"/>
    </location>
</feature>
<feature type="compositionally biased region" description="Low complexity" evidence="1">
    <location>
        <begin position="518"/>
        <end position="539"/>
    </location>
</feature>
<feature type="compositionally biased region" description="Basic and acidic residues" evidence="1">
    <location>
        <begin position="122"/>
        <end position="133"/>
    </location>
</feature>
<evidence type="ECO:0000313" key="2">
    <source>
        <dbReference type="EMBL" id="KAK3848885.1"/>
    </source>
</evidence>
<dbReference type="Pfam" id="PF15279">
    <property type="entry name" value="SOBP"/>
    <property type="match status" value="1"/>
</dbReference>
<feature type="region of interest" description="Disordered" evidence="1">
    <location>
        <begin position="260"/>
        <end position="300"/>
    </location>
</feature>
<organism evidence="2 3">
    <name type="scientific">Petrolisthes cinctipes</name>
    <name type="common">Flat porcelain crab</name>
    <dbReference type="NCBI Taxonomy" id="88211"/>
    <lineage>
        <taxon>Eukaryota</taxon>
        <taxon>Metazoa</taxon>
        <taxon>Ecdysozoa</taxon>
        <taxon>Arthropoda</taxon>
        <taxon>Crustacea</taxon>
        <taxon>Multicrustacea</taxon>
        <taxon>Malacostraca</taxon>
        <taxon>Eumalacostraca</taxon>
        <taxon>Eucarida</taxon>
        <taxon>Decapoda</taxon>
        <taxon>Pleocyemata</taxon>
        <taxon>Anomura</taxon>
        <taxon>Galatheoidea</taxon>
        <taxon>Porcellanidae</taxon>
        <taxon>Petrolisthes</taxon>
    </lineage>
</organism>
<feature type="compositionally biased region" description="Basic and acidic residues" evidence="1">
    <location>
        <begin position="476"/>
        <end position="500"/>
    </location>
</feature>
<feature type="compositionally biased region" description="Pro residues" evidence="1">
    <location>
        <begin position="332"/>
        <end position="347"/>
    </location>
</feature>
<dbReference type="InterPro" id="IPR026092">
    <property type="entry name" value="RAI2/SOBP"/>
</dbReference>
<accession>A0AAE1BED6</accession>
<feature type="region of interest" description="Disordered" evidence="1">
    <location>
        <begin position="518"/>
        <end position="561"/>
    </location>
</feature>
<feature type="compositionally biased region" description="Polar residues" evidence="1">
    <location>
        <begin position="148"/>
        <end position="157"/>
    </location>
</feature>
<protein>
    <submittedName>
        <fullName evidence="2">Uncharacterized protein</fullName>
    </submittedName>
</protein>
<dbReference type="PRINTS" id="PR01217">
    <property type="entry name" value="PRICHEXTENSN"/>
</dbReference>
<feature type="region of interest" description="Disordered" evidence="1">
    <location>
        <begin position="451"/>
        <end position="503"/>
    </location>
</feature>
<sequence length="561" mass="58958">MQIFCRETEAHLQMHPHLHELKGTTSSTASLITPDLWLRDCGLDGGSLAESEVDSPGSPESIEANEPVNLSTSNHTAPRSSPAPSRLSPGPPSAATTAAPLSSSRPRSPAPPLPAPRYGRPRLRDRERRDVGRGSKAGRSPLQPPPRHTSTQHQQQALDMDKPEDPPPLPPRPPAIRVRQLEAQPEAPITVDSGGEGVGDTDGDTPPLPTPQPPPALPLGGLGGLLPMVGGAQLLLPHMLPPDLPRTPLLPQFLLQRPDLLRPPPLRHPLLPAPPPAPAPPTPAPPTPAPPPQPAPPKTIGGLLPPVTVLLPIPIPIPIPIPVPIPFPIPPRSEPPEPRPAPPPRPRVIPRKDLGRPATVINGAPGVPAGPSVAPSTTTTPAPPPPPPPPLPLPPSATNCEGTSARPDRERRSILRYTSDVYEINGVFLPRDSAWDAPEPLHLRRALTGEASLDGTHCDSFPPPDESRTPTPDFIEDSKEPLAALTRHEEEASTARRLLGDDEDIKVTPTVEVAGTAAAATAAPVGPVAGPASGTTTAGGRKRPPPAPHSHPLPKKKHLLV</sequence>
<dbReference type="Proteomes" id="UP001286313">
    <property type="component" value="Unassembled WGS sequence"/>
</dbReference>
<feature type="compositionally biased region" description="Pro residues" evidence="1">
    <location>
        <begin position="381"/>
        <end position="395"/>
    </location>
</feature>
<keyword evidence="3" id="KW-1185">Reference proteome</keyword>